<dbReference type="Pfam" id="PF05699">
    <property type="entry name" value="Dimer_Tnp_hAT"/>
    <property type="match status" value="1"/>
</dbReference>
<dbReference type="Proteomes" id="UP000478052">
    <property type="component" value="Unassembled WGS sequence"/>
</dbReference>
<organism evidence="2 3">
    <name type="scientific">Aphis craccivora</name>
    <name type="common">Cowpea aphid</name>
    <dbReference type="NCBI Taxonomy" id="307492"/>
    <lineage>
        <taxon>Eukaryota</taxon>
        <taxon>Metazoa</taxon>
        <taxon>Ecdysozoa</taxon>
        <taxon>Arthropoda</taxon>
        <taxon>Hexapoda</taxon>
        <taxon>Insecta</taxon>
        <taxon>Pterygota</taxon>
        <taxon>Neoptera</taxon>
        <taxon>Paraneoptera</taxon>
        <taxon>Hemiptera</taxon>
        <taxon>Sternorrhyncha</taxon>
        <taxon>Aphidomorpha</taxon>
        <taxon>Aphidoidea</taxon>
        <taxon>Aphididae</taxon>
        <taxon>Aphidini</taxon>
        <taxon>Aphis</taxon>
        <taxon>Aphis</taxon>
    </lineage>
</organism>
<feature type="non-terminal residue" evidence="2">
    <location>
        <position position="1"/>
    </location>
</feature>
<dbReference type="EMBL" id="VUJU01006750">
    <property type="protein sequence ID" value="KAF0747684.1"/>
    <property type="molecule type" value="Genomic_DNA"/>
</dbReference>
<evidence type="ECO:0000313" key="2">
    <source>
        <dbReference type="EMBL" id="KAF0747684.1"/>
    </source>
</evidence>
<evidence type="ECO:0000259" key="1">
    <source>
        <dbReference type="Pfam" id="PF05699"/>
    </source>
</evidence>
<feature type="domain" description="HAT C-terminal dimerisation" evidence="1">
    <location>
        <begin position="227"/>
        <end position="284"/>
    </location>
</feature>
<dbReference type="InterPro" id="IPR008906">
    <property type="entry name" value="HATC_C_dom"/>
</dbReference>
<name>A0A6G0Y2E6_APHCR</name>
<reference evidence="2 3" key="1">
    <citation type="submission" date="2019-08" db="EMBL/GenBank/DDBJ databases">
        <title>Whole genome of Aphis craccivora.</title>
        <authorList>
            <person name="Voronova N.V."/>
            <person name="Shulinski R.S."/>
            <person name="Bandarenka Y.V."/>
            <person name="Zhorov D.G."/>
            <person name="Warner D."/>
        </authorList>
    </citation>
    <scope>NUCLEOTIDE SEQUENCE [LARGE SCALE GENOMIC DNA]</scope>
    <source>
        <strain evidence="2">180601</strain>
        <tissue evidence="2">Whole Body</tissue>
    </source>
</reference>
<comment type="caution">
    <text evidence="2">The sequence shown here is derived from an EMBL/GenBank/DDBJ whole genome shotgun (WGS) entry which is preliminary data.</text>
</comment>
<dbReference type="PANTHER" id="PTHR46289:SF17">
    <property type="entry name" value="HAT C-TERMINAL DIMERISATION DOMAIN-CONTAINING PROTEIN"/>
    <property type="match status" value="1"/>
</dbReference>
<dbReference type="SUPFAM" id="SSF53098">
    <property type="entry name" value="Ribonuclease H-like"/>
    <property type="match status" value="1"/>
</dbReference>
<dbReference type="OrthoDB" id="6581673at2759"/>
<keyword evidence="3" id="KW-1185">Reference proteome</keyword>
<protein>
    <submittedName>
        <fullName evidence="2">Zinc finger MYM-type protein 1-like isoform X1</fullName>
    </submittedName>
</protein>
<dbReference type="GO" id="GO:0046983">
    <property type="term" value="F:protein dimerization activity"/>
    <property type="evidence" value="ECO:0007669"/>
    <property type="project" value="InterPro"/>
</dbReference>
<evidence type="ECO:0000313" key="3">
    <source>
        <dbReference type="Proteomes" id="UP000478052"/>
    </source>
</evidence>
<proteinExistence type="predicted"/>
<sequence>TSTLKSLSDTRWACRVEAVRSLLDNFDTTLTTLREISDTDPDSGGQANALLKNLEDFNFVFDLLLLRRVLAQSDILSKTLQSSSVTYEIVKSVKNGTLEVLKSFRTDEFFSKLFNHSIEIADKCGFRAAQLPRQGKVPSKIGGGSKAPFESVEQYYKISIVWPVIDILSDQIEARLQENNLDILNNLSKVLGGTDEDTDSVKCFYKMEESRNKTIQERADVFVQKSLKSVFPMLFELFRLFFTIPMNSASCERSFSCLRRLKTYTRNKIGQERLSSLALLAIERSIGVNISKVIDDFNLSQKRRLNFV</sequence>
<dbReference type="PANTHER" id="PTHR46289">
    <property type="entry name" value="52 KDA REPRESSOR OF THE INHIBITOR OF THE PROTEIN KINASE-LIKE PROTEIN-RELATED"/>
    <property type="match status" value="1"/>
</dbReference>
<dbReference type="AlphaFoldDB" id="A0A6G0Y2E6"/>
<dbReference type="InterPro" id="IPR012337">
    <property type="entry name" value="RNaseH-like_sf"/>
</dbReference>
<dbReference type="InterPro" id="IPR052958">
    <property type="entry name" value="IFN-induced_PKR_regulator"/>
</dbReference>
<accession>A0A6G0Y2E6</accession>
<gene>
    <name evidence="2" type="ORF">FWK35_00025074</name>
</gene>